<reference evidence="11 12" key="1">
    <citation type="submission" date="2016-06" db="EMBL/GenBank/DDBJ databases">
        <title>Evolution of pathogenesis and genome organization in the Tremellales.</title>
        <authorList>
            <person name="Cuomo C."/>
            <person name="Litvintseva A."/>
            <person name="Heitman J."/>
            <person name="Chen Y."/>
            <person name="Sun S."/>
            <person name="Springer D."/>
            <person name="Dromer F."/>
            <person name="Young S."/>
            <person name="Zeng Q."/>
            <person name="Chapman S."/>
            <person name="Gujja S."/>
            <person name="Saif S."/>
            <person name="Birren B."/>
        </authorList>
    </citation>
    <scope>NUCLEOTIDE SEQUENCE [LARGE SCALE GENOMIC DNA]</scope>
    <source>
        <strain evidence="11 12">CBS 6273</strain>
    </source>
</reference>
<dbReference type="EMBL" id="MEKH01000003">
    <property type="protein sequence ID" value="ODO09898.1"/>
    <property type="molecule type" value="Genomic_DNA"/>
</dbReference>
<feature type="compositionally biased region" description="Basic and acidic residues" evidence="9">
    <location>
        <begin position="371"/>
        <end position="392"/>
    </location>
</feature>
<evidence type="ECO:0000256" key="2">
    <source>
        <dbReference type="ARBA" id="ARBA00022759"/>
    </source>
</evidence>
<comment type="caution">
    <text evidence="8">Lacks conserved residue(s) required for the propagation of feature annotation.</text>
</comment>
<dbReference type="PANTHER" id="PTHR20208:SF10">
    <property type="entry name" value="STRUCTURE-SPECIFIC ENDONUCLEASE SUBUNIT SLX1"/>
    <property type="match status" value="1"/>
</dbReference>
<dbReference type="InterPro" id="IPR000305">
    <property type="entry name" value="GIY-YIG_endonuc"/>
</dbReference>
<gene>
    <name evidence="11" type="ORF">I350_02120</name>
</gene>
<evidence type="ECO:0000256" key="5">
    <source>
        <dbReference type="ARBA" id="ARBA00023172"/>
    </source>
</evidence>
<organism evidence="11 12">
    <name type="scientific">Cryptococcus amylolentus CBS 6273</name>
    <dbReference type="NCBI Taxonomy" id="1296118"/>
    <lineage>
        <taxon>Eukaryota</taxon>
        <taxon>Fungi</taxon>
        <taxon>Dikarya</taxon>
        <taxon>Basidiomycota</taxon>
        <taxon>Agaricomycotina</taxon>
        <taxon>Tremellomycetes</taxon>
        <taxon>Tremellales</taxon>
        <taxon>Cryptococcaceae</taxon>
        <taxon>Cryptococcus</taxon>
    </lineage>
</organism>
<dbReference type="AlphaFoldDB" id="A0A1E3K9N4"/>
<evidence type="ECO:0000256" key="3">
    <source>
        <dbReference type="ARBA" id="ARBA00022763"/>
    </source>
</evidence>
<dbReference type="InterPro" id="IPR050381">
    <property type="entry name" value="SLX1_endonuclease"/>
</dbReference>
<feature type="domain" description="GIY-YIG" evidence="10">
    <location>
        <begin position="30"/>
        <end position="117"/>
    </location>
</feature>
<feature type="region of interest" description="Disordered" evidence="9">
    <location>
        <begin position="352"/>
        <end position="452"/>
    </location>
</feature>
<feature type="compositionally biased region" description="Basic residues" evidence="9">
    <location>
        <begin position="358"/>
        <end position="370"/>
    </location>
</feature>
<dbReference type="HAMAP" id="MF_03100">
    <property type="entry name" value="Endonuc_su_Slx1"/>
    <property type="match status" value="1"/>
</dbReference>
<dbReference type="CDD" id="cd10455">
    <property type="entry name" value="GIY-YIG_SLX1"/>
    <property type="match status" value="1"/>
</dbReference>
<dbReference type="OrthoDB" id="24645at2759"/>
<dbReference type="InterPro" id="IPR048749">
    <property type="entry name" value="SLX1_C"/>
</dbReference>
<sequence>MSTDEETPPSSSLAKKTTSTLLDGNHTFPALYVCYLLRSKASPQSNRTYVGSTPDPPRRIRQHNGELKQGAWATFKFRPWVRSSSVQQVILSRFPSKLTALQFEWAWQKPELSRHLRLPSAESSKETVPIFPKDTKRNWVERKICVAYALLALPPFSGLPLHIRFFVTEAKDMYESIHRTVLAHEPPPKTRKKPVNPLHLIPQAVNPSVTTLLDLGGVSGATGKRRQSTRGVQSRDGPIDVKDTEFRQGWRVWGKWEEVRERIALDEDVARCCRCEKMVDCHDQLSFALCPSDRLEPCLCITHLQCLAERLLQDSPSGSSLLPHRGSCPCCLEEIEWGEVIRACYGRRDGIERETQKQKPKAHNERKHKPKADSESETDTRSSSRTGSDRDSTPSLNRRKGQRVQKKKVVQRAPPPRGKSGKSAISQVTCSSEESSGEAEWEGFEREMMALN</sequence>
<evidence type="ECO:0000256" key="6">
    <source>
        <dbReference type="ARBA" id="ARBA00023204"/>
    </source>
</evidence>
<keyword evidence="5 8" id="KW-0233">DNA recombination</keyword>
<dbReference type="GO" id="GO:0017108">
    <property type="term" value="F:5'-flap endonuclease activity"/>
    <property type="evidence" value="ECO:0007669"/>
    <property type="project" value="InterPro"/>
</dbReference>
<comment type="subunit">
    <text evidence="8">Forms a heterodimer with SLX4.</text>
</comment>
<dbReference type="PANTHER" id="PTHR20208">
    <property type="entry name" value="STRUCTURE-SPECIFIC ENDONUCLEASE SUBUNIT SLX1"/>
    <property type="match status" value="1"/>
</dbReference>
<dbReference type="Pfam" id="PF01541">
    <property type="entry name" value="GIY-YIG"/>
    <property type="match status" value="1"/>
</dbReference>
<proteinExistence type="inferred from homology"/>
<dbReference type="Proteomes" id="UP000095149">
    <property type="component" value="Unassembled WGS sequence"/>
</dbReference>
<evidence type="ECO:0000256" key="9">
    <source>
        <dbReference type="SAM" id="MobiDB-lite"/>
    </source>
</evidence>
<keyword evidence="2 8" id="KW-0255">Endonuclease</keyword>
<dbReference type="PROSITE" id="PS50164">
    <property type="entry name" value="GIY_YIG"/>
    <property type="match status" value="1"/>
</dbReference>
<comment type="caution">
    <text evidence="11">The sequence shown here is derived from an EMBL/GenBank/DDBJ whole genome shotgun (WGS) entry which is preliminary data.</text>
</comment>
<evidence type="ECO:0000256" key="7">
    <source>
        <dbReference type="ARBA" id="ARBA00023242"/>
    </source>
</evidence>
<dbReference type="Gene3D" id="3.30.40.10">
    <property type="entry name" value="Zinc/RING finger domain, C3HC4 (zinc finger)"/>
    <property type="match status" value="1"/>
</dbReference>
<dbReference type="InterPro" id="IPR013083">
    <property type="entry name" value="Znf_RING/FYVE/PHD"/>
</dbReference>
<accession>A0A1E3K9N4</accession>
<evidence type="ECO:0000313" key="12">
    <source>
        <dbReference type="Proteomes" id="UP000095149"/>
    </source>
</evidence>
<feature type="compositionally biased region" description="Basic and acidic residues" evidence="9">
    <location>
        <begin position="443"/>
        <end position="452"/>
    </location>
</feature>
<keyword evidence="1 8" id="KW-0540">Nuclease</keyword>
<keyword evidence="7 8" id="KW-0539">Nucleus</keyword>
<name>A0A1E3K9N4_9TREE</name>
<keyword evidence="3 8" id="KW-0227">DNA damage</keyword>
<evidence type="ECO:0000259" key="10">
    <source>
        <dbReference type="PROSITE" id="PS50164"/>
    </source>
</evidence>
<dbReference type="InterPro" id="IPR027520">
    <property type="entry name" value="Slx1"/>
</dbReference>
<keyword evidence="6 8" id="KW-0234">DNA repair</keyword>
<comment type="cofactor">
    <cofactor evidence="8">
        <name>a divalent metal cation</name>
        <dbReference type="ChEBI" id="CHEBI:60240"/>
    </cofactor>
</comment>
<evidence type="ECO:0000256" key="4">
    <source>
        <dbReference type="ARBA" id="ARBA00022801"/>
    </source>
</evidence>
<comment type="similarity">
    <text evidence="8">Belongs to the SLX1 family.</text>
</comment>
<comment type="subcellular location">
    <subcellularLocation>
        <location evidence="8">Nucleus</location>
    </subcellularLocation>
</comment>
<dbReference type="Gene3D" id="3.40.1440.10">
    <property type="entry name" value="GIY-YIG endonuclease"/>
    <property type="match status" value="1"/>
</dbReference>
<keyword evidence="4 8" id="KW-0378">Hydrolase</keyword>
<dbReference type="GO" id="GO:0000724">
    <property type="term" value="P:double-strand break repair via homologous recombination"/>
    <property type="evidence" value="ECO:0007669"/>
    <property type="project" value="TreeGrafter"/>
</dbReference>
<protein>
    <recommendedName>
        <fullName evidence="10">GIY-YIG domain-containing protein</fullName>
    </recommendedName>
</protein>
<dbReference type="GO" id="GO:0008821">
    <property type="term" value="F:crossover junction DNA endonuclease activity"/>
    <property type="evidence" value="ECO:0007669"/>
    <property type="project" value="TreeGrafter"/>
</dbReference>
<dbReference type="Pfam" id="PF21202">
    <property type="entry name" value="SLX1_C"/>
    <property type="match status" value="1"/>
</dbReference>
<evidence type="ECO:0000313" key="11">
    <source>
        <dbReference type="EMBL" id="ODO09898.1"/>
    </source>
</evidence>
<comment type="function">
    <text evidence="8">Catalytic subunit of the SLX1-SLX4 structure-specific endonuclease that resolves DNA secondary structures generated during DNA repair and recombination. Has endonuclease activity towards branched DNA substrates, introducing single-strand cuts in duplex DNA close to junctions with ss-DNA.</text>
</comment>
<feature type="compositionally biased region" description="Basic residues" evidence="9">
    <location>
        <begin position="397"/>
        <end position="410"/>
    </location>
</feature>
<dbReference type="InterPro" id="IPR035901">
    <property type="entry name" value="GIY-YIG_endonuc_sf"/>
</dbReference>
<evidence type="ECO:0000256" key="1">
    <source>
        <dbReference type="ARBA" id="ARBA00022722"/>
    </source>
</evidence>
<evidence type="ECO:0000256" key="8">
    <source>
        <dbReference type="HAMAP-Rule" id="MF_03100"/>
    </source>
</evidence>
<dbReference type="GO" id="GO:0033557">
    <property type="term" value="C:Slx1-Slx4 complex"/>
    <property type="evidence" value="ECO:0007669"/>
    <property type="project" value="UniProtKB-UniRule"/>
</dbReference>